<accession>A0ABV7UEH3</accession>
<evidence type="ECO:0000313" key="3">
    <source>
        <dbReference type="EMBL" id="MFC3637092.1"/>
    </source>
</evidence>
<keyword evidence="4" id="KW-1185">Reference proteome</keyword>
<sequence>MSRIVVAGVVLLGLAACAAPQRRASPMLNDARLSAMSERAQERQKTDPAGPAMRRMLSNRTRVTMGGGHGVQVSYATPDGRIYLWYPGNREVLAGRWRIVESNAVVRTRTSAYEFPQTRVCFDYGMNSYNPVTRKSGEECMHAAIMKMFAGQSVAGDRFGLSRRKAVPHVLKPTDRIDLGAGSAGGR</sequence>
<keyword evidence="2" id="KW-0732">Signal</keyword>
<feature type="region of interest" description="Disordered" evidence="1">
    <location>
        <begin position="34"/>
        <end position="53"/>
    </location>
</feature>
<protein>
    <submittedName>
        <fullName evidence="3">Uncharacterized protein</fullName>
    </submittedName>
</protein>
<organism evidence="3 4">
    <name type="scientific">Camelimonas fluminis</name>
    <dbReference type="NCBI Taxonomy" id="1576911"/>
    <lineage>
        <taxon>Bacteria</taxon>
        <taxon>Pseudomonadati</taxon>
        <taxon>Pseudomonadota</taxon>
        <taxon>Alphaproteobacteria</taxon>
        <taxon>Hyphomicrobiales</taxon>
        <taxon>Chelatococcaceae</taxon>
        <taxon>Camelimonas</taxon>
    </lineage>
</organism>
<evidence type="ECO:0000313" key="4">
    <source>
        <dbReference type="Proteomes" id="UP001595704"/>
    </source>
</evidence>
<feature type="chain" id="PRO_5045926949" evidence="2">
    <location>
        <begin position="19"/>
        <end position="187"/>
    </location>
</feature>
<evidence type="ECO:0000256" key="1">
    <source>
        <dbReference type="SAM" id="MobiDB-lite"/>
    </source>
</evidence>
<proteinExistence type="predicted"/>
<dbReference type="EMBL" id="JBHRYC010000026">
    <property type="protein sequence ID" value="MFC3637092.1"/>
    <property type="molecule type" value="Genomic_DNA"/>
</dbReference>
<feature type="signal peptide" evidence="2">
    <location>
        <begin position="1"/>
        <end position="18"/>
    </location>
</feature>
<name>A0ABV7UEH3_9HYPH</name>
<dbReference type="Proteomes" id="UP001595704">
    <property type="component" value="Unassembled WGS sequence"/>
</dbReference>
<gene>
    <name evidence="3" type="ORF">ACFONL_06800</name>
</gene>
<comment type="caution">
    <text evidence="3">The sequence shown here is derived from an EMBL/GenBank/DDBJ whole genome shotgun (WGS) entry which is preliminary data.</text>
</comment>
<dbReference type="RefSeq" id="WP_376853090.1">
    <property type="nucleotide sequence ID" value="NZ_JBHRYC010000026.1"/>
</dbReference>
<dbReference type="PROSITE" id="PS51257">
    <property type="entry name" value="PROKAR_LIPOPROTEIN"/>
    <property type="match status" value="1"/>
</dbReference>
<reference evidence="4" key="1">
    <citation type="journal article" date="2019" name="Int. J. Syst. Evol. Microbiol.">
        <title>The Global Catalogue of Microorganisms (GCM) 10K type strain sequencing project: providing services to taxonomists for standard genome sequencing and annotation.</title>
        <authorList>
            <consortium name="The Broad Institute Genomics Platform"/>
            <consortium name="The Broad Institute Genome Sequencing Center for Infectious Disease"/>
            <person name="Wu L."/>
            <person name="Ma J."/>
        </authorList>
    </citation>
    <scope>NUCLEOTIDE SEQUENCE [LARGE SCALE GENOMIC DNA]</scope>
    <source>
        <strain evidence="4">KCTC 42282</strain>
    </source>
</reference>
<evidence type="ECO:0000256" key="2">
    <source>
        <dbReference type="SAM" id="SignalP"/>
    </source>
</evidence>